<keyword evidence="4" id="KW-1185">Reference proteome</keyword>
<accession>A0A5N6WJB5</accession>
<evidence type="ECO:0000256" key="2">
    <source>
        <dbReference type="SAM" id="SignalP"/>
    </source>
</evidence>
<feature type="transmembrane region" description="Helical" evidence="1">
    <location>
        <begin position="50"/>
        <end position="68"/>
    </location>
</feature>
<dbReference type="EMBL" id="ML741889">
    <property type="protein sequence ID" value="KAE8320945.1"/>
    <property type="molecule type" value="Genomic_DNA"/>
</dbReference>
<gene>
    <name evidence="3" type="ORF">BDV39DRAFT_26660</name>
</gene>
<keyword evidence="1" id="KW-1133">Transmembrane helix</keyword>
<keyword evidence="2" id="KW-0732">Signal</keyword>
<evidence type="ECO:0000256" key="1">
    <source>
        <dbReference type="SAM" id="Phobius"/>
    </source>
</evidence>
<name>A0A5N6WJB5_9EURO</name>
<keyword evidence="1" id="KW-0812">Transmembrane</keyword>
<proteinExistence type="predicted"/>
<protein>
    <submittedName>
        <fullName evidence="3">Uncharacterized protein</fullName>
    </submittedName>
</protein>
<evidence type="ECO:0000313" key="3">
    <source>
        <dbReference type="EMBL" id="KAE8320945.1"/>
    </source>
</evidence>
<reference evidence="4" key="1">
    <citation type="submission" date="2019-04" db="EMBL/GenBank/DDBJ databases">
        <title>Friends and foes A comparative genomics studyof 23 Aspergillus species from section Flavi.</title>
        <authorList>
            <consortium name="DOE Joint Genome Institute"/>
            <person name="Kjaerbolling I."/>
            <person name="Vesth T."/>
            <person name="Frisvad J.C."/>
            <person name="Nybo J.L."/>
            <person name="Theobald S."/>
            <person name="Kildgaard S."/>
            <person name="Isbrandt T."/>
            <person name="Kuo A."/>
            <person name="Sato A."/>
            <person name="Lyhne E.K."/>
            <person name="Kogle M.E."/>
            <person name="Wiebenga A."/>
            <person name="Kun R.S."/>
            <person name="Lubbers R.J."/>
            <person name="Makela M.R."/>
            <person name="Barry K."/>
            <person name="Chovatia M."/>
            <person name="Clum A."/>
            <person name="Daum C."/>
            <person name="Haridas S."/>
            <person name="He G."/>
            <person name="LaButti K."/>
            <person name="Lipzen A."/>
            <person name="Mondo S."/>
            <person name="Riley R."/>
            <person name="Salamov A."/>
            <person name="Simmons B.A."/>
            <person name="Magnuson J.K."/>
            <person name="Henrissat B."/>
            <person name="Mortensen U.H."/>
            <person name="Larsen T.O."/>
            <person name="Devries R.P."/>
            <person name="Grigoriev I.V."/>
            <person name="Machida M."/>
            <person name="Baker S.E."/>
            <person name="Andersen M.R."/>
        </authorList>
    </citation>
    <scope>NUCLEOTIDE SEQUENCE [LARGE SCALE GENOMIC DNA]</scope>
    <source>
        <strain evidence="4">CBS 130017</strain>
    </source>
</reference>
<dbReference type="Proteomes" id="UP000325945">
    <property type="component" value="Unassembled WGS sequence"/>
</dbReference>
<organism evidence="3 4">
    <name type="scientific">Aspergillus sergii</name>
    <dbReference type="NCBI Taxonomy" id="1034303"/>
    <lineage>
        <taxon>Eukaryota</taxon>
        <taxon>Fungi</taxon>
        <taxon>Dikarya</taxon>
        <taxon>Ascomycota</taxon>
        <taxon>Pezizomycotina</taxon>
        <taxon>Eurotiomycetes</taxon>
        <taxon>Eurotiomycetidae</taxon>
        <taxon>Eurotiales</taxon>
        <taxon>Aspergillaceae</taxon>
        <taxon>Aspergillus</taxon>
        <taxon>Aspergillus subgen. Circumdati</taxon>
    </lineage>
</organism>
<sequence>MICLSPFFIMVLLVFSLSFHCSSGFKSVLGHLHDMRPKTLHHMRFDVDNFPVHLFLFCCITIFSIVLLNF</sequence>
<evidence type="ECO:0000313" key="4">
    <source>
        <dbReference type="Proteomes" id="UP000325945"/>
    </source>
</evidence>
<keyword evidence="1" id="KW-0472">Membrane</keyword>
<feature type="chain" id="PRO_5024902598" evidence="2">
    <location>
        <begin position="25"/>
        <end position="70"/>
    </location>
</feature>
<feature type="signal peptide" evidence="2">
    <location>
        <begin position="1"/>
        <end position="24"/>
    </location>
</feature>
<dbReference type="AlphaFoldDB" id="A0A5N6WJB5"/>